<evidence type="ECO:0000313" key="2">
    <source>
        <dbReference type="Proteomes" id="UP000010116"/>
    </source>
</evidence>
<sequence>MANRNILLIRHGEAAASWDKENDPGLSINGRKQAELLVDEPLLQNLESYDFISSPKKRAMETSIPLKEKFNKEITVNNIFTEIPAKNIPNEQKFNWLKKTVTANIDSLPKDIHVWRNNIIKNIFDELEGDTVIFTHFMVINTVIGFVNKSNKIFNTQPSYTSITSINFNTHGISIDINKVEKTHINI</sequence>
<reference evidence="1 2" key="1">
    <citation type="journal article" date="2012" name="ISME J.">
        <title>Genomic insights to SAR86, an abundant and uncultivated marine bacterial lineage.</title>
        <authorList>
            <person name="Dupont C.L."/>
            <person name="Rusch D.B."/>
            <person name="Yooseph S."/>
            <person name="Lombardo M.J."/>
            <person name="Richter R.A."/>
            <person name="Valas R."/>
            <person name="Novotny M."/>
            <person name="Yee-Greenbaum J."/>
            <person name="Selengut J.D."/>
            <person name="Haft D.H."/>
            <person name="Halpern A.L."/>
            <person name="Lasken R.S."/>
            <person name="Nealson K."/>
            <person name="Friedman R."/>
            <person name="Venter J.C."/>
        </authorList>
    </citation>
    <scope>NUCLEOTIDE SEQUENCE [LARGE SCALE GENOMIC DNA]</scope>
</reference>
<gene>
    <name evidence="1" type="ORF">NT02SARS_0579</name>
</gene>
<organism evidence="1 2">
    <name type="scientific">SAR86 cluster bacterium SAR86B</name>
    <dbReference type="NCBI Taxonomy" id="1123867"/>
    <lineage>
        <taxon>Bacteria</taxon>
        <taxon>Pseudomonadati</taxon>
        <taxon>Pseudomonadota</taxon>
        <taxon>Gammaproteobacteria</taxon>
        <taxon>SAR86 cluster</taxon>
    </lineage>
</organism>
<dbReference type="EMBL" id="JH611164">
    <property type="protein sequence ID" value="EJP73870.1"/>
    <property type="molecule type" value="Genomic_DNA"/>
</dbReference>
<accession>J4X4U4</accession>
<dbReference type="Proteomes" id="UP000010116">
    <property type="component" value="Unassembled WGS sequence"/>
</dbReference>
<protein>
    <submittedName>
        <fullName evidence="1">Phosphoglycerate mutase/fructose-2,6-bisphosphatase</fullName>
    </submittedName>
</protein>
<dbReference type="InterPro" id="IPR029033">
    <property type="entry name" value="His_PPase_superfam"/>
</dbReference>
<dbReference type="Gene3D" id="3.40.50.1240">
    <property type="entry name" value="Phosphoglycerate mutase-like"/>
    <property type="match status" value="1"/>
</dbReference>
<proteinExistence type="predicted"/>
<dbReference type="AlphaFoldDB" id="J4X4U4"/>
<dbReference type="SUPFAM" id="SSF53254">
    <property type="entry name" value="Phosphoglycerate mutase-like"/>
    <property type="match status" value="1"/>
</dbReference>
<dbReference type="SMART" id="SM00855">
    <property type="entry name" value="PGAM"/>
    <property type="match status" value="1"/>
</dbReference>
<name>J4X4U4_9GAMM</name>
<dbReference type="Pfam" id="PF00300">
    <property type="entry name" value="His_Phos_1"/>
    <property type="match status" value="1"/>
</dbReference>
<evidence type="ECO:0000313" key="1">
    <source>
        <dbReference type="EMBL" id="EJP73870.1"/>
    </source>
</evidence>
<dbReference type="CDD" id="cd07067">
    <property type="entry name" value="HP_PGM_like"/>
    <property type="match status" value="1"/>
</dbReference>
<dbReference type="HOGENOM" id="CLU_122895_0_0_6"/>
<dbReference type="InterPro" id="IPR013078">
    <property type="entry name" value="His_Pase_superF_clade-1"/>
</dbReference>